<proteinExistence type="predicted"/>
<sequence length="179" mass="20293">MSSTTTTTTTTYHYERDEHVVEAYAYFTGVPTEDYQYWVDATQIALGPGKAPLVLDKTKPKFNHQLLEHQAAKTKLLLARLTGDSPKQYHQNHFRKADGPKAPHIDAVINGGRFQSINSAMLRAVQTLAQVKRQTGEEVKAIQVTRDQKGKITEFVFFGEGTRPKSLRMRNTSTWKNKK</sequence>
<dbReference type="KEGG" id="dfa:DFA_11147"/>
<evidence type="ECO:0000313" key="2">
    <source>
        <dbReference type="Proteomes" id="UP000007797"/>
    </source>
</evidence>
<protein>
    <submittedName>
        <fullName evidence="1">Uncharacterized protein</fullName>
    </submittedName>
</protein>
<name>F4QF27_CACFS</name>
<keyword evidence="2" id="KW-1185">Reference proteome</keyword>
<dbReference type="EMBL" id="GL883029">
    <property type="protein sequence ID" value="EGG13386.1"/>
    <property type="molecule type" value="Genomic_DNA"/>
</dbReference>
<gene>
    <name evidence="1" type="ORF">DFA_11147</name>
</gene>
<dbReference type="Proteomes" id="UP000007797">
    <property type="component" value="Unassembled WGS sequence"/>
</dbReference>
<reference evidence="2" key="1">
    <citation type="journal article" date="2011" name="Genome Res.">
        <title>Phylogeny-wide analysis of social amoeba genomes highlights ancient origins for complex intercellular communication.</title>
        <authorList>
            <person name="Heidel A.J."/>
            <person name="Lawal H.M."/>
            <person name="Felder M."/>
            <person name="Schilde C."/>
            <person name="Helps N.R."/>
            <person name="Tunggal B."/>
            <person name="Rivero F."/>
            <person name="John U."/>
            <person name="Schleicher M."/>
            <person name="Eichinger L."/>
            <person name="Platzer M."/>
            <person name="Noegel A.A."/>
            <person name="Schaap P."/>
            <person name="Gloeckner G."/>
        </authorList>
    </citation>
    <scope>NUCLEOTIDE SEQUENCE [LARGE SCALE GENOMIC DNA]</scope>
    <source>
        <strain evidence="2">SH3</strain>
    </source>
</reference>
<organism evidence="1 2">
    <name type="scientific">Cavenderia fasciculata</name>
    <name type="common">Slime mold</name>
    <name type="synonym">Dictyostelium fasciculatum</name>
    <dbReference type="NCBI Taxonomy" id="261658"/>
    <lineage>
        <taxon>Eukaryota</taxon>
        <taxon>Amoebozoa</taxon>
        <taxon>Evosea</taxon>
        <taxon>Eumycetozoa</taxon>
        <taxon>Dictyostelia</taxon>
        <taxon>Acytosteliales</taxon>
        <taxon>Cavenderiaceae</taxon>
        <taxon>Cavenderia</taxon>
    </lineage>
</organism>
<dbReference type="GeneID" id="14865410"/>
<accession>F4QF27</accession>
<evidence type="ECO:0000313" key="1">
    <source>
        <dbReference type="EMBL" id="EGG13386.1"/>
    </source>
</evidence>
<dbReference type="RefSeq" id="XP_004350090.1">
    <property type="nucleotide sequence ID" value="XM_004350040.1"/>
</dbReference>
<dbReference type="AlphaFoldDB" id="F4QF27"/>